<keyword evidence="5 7" id="KW-1133">Transmembrane helix</keyword>
<dbReference type="Pfam" id="PF19053">
    <property type="entry name" value="EccD"/>
    <property type="match status" value="1"/>
</dbReference>
<feature type="transmembrane region" description="Helical" evidence="7">
    <location>
        <begin position="376"/>
        <end position="396"/>
    </location>
</feature>
<keyword evidence="3" id="KW-1003">Cell membrane</keyword>
<dbReference type="InterPro" id="IPR044049">
    <property type="entry name" value="EccD_transm"/>
</dbReference>
<proteinExistence type="inferred from homology"/>
<dbReference type="InterPro" id="IPR024962">
    <property type="entry name" value="YukD-like"/>
</dbReference>
<evidence type="ECO:0000256" key="4">
    <source>
        <dbReference type="ARBA" id="ARBA00022692"/>
    </source>
</evidence>
<dbReference type="RefSeq" id="WP_311611893.1">
    <property type="nucleotide sequence ID" value="NZ_JAVRET010000175.1"/>
</dbReference>
<sequence>MSGTGALSRVTLVGERRRADLVLPAGEPVGVLLPEILRVLDDRVGERPEVRQLITVEGEALAQDVTLEGAGIADGAVLRLVRAEDAPSAPVVHDVSDEAAADLEVRAWRWGPGARRFAAGLAGTGWALAAGIVARGEAALGTVAGVLLVAAVLCLAAAPLLRSRTAPAAALTGAGGALAVLAAWTYADAGDWGGAARLAGVAGAVGLALLLAAWCTPLGRGALFGAGALGALLLVWEAVLATGGTVRAGALAAVVGVVLLGVLPRLALMASGLTALDDRRAAGSSVSRHRVGEALAATHRGLSLATGVLAVSTAGAGVVLLREVSVWTVSLAVATALALALRARAFPLAAQVTALLAGSAAVVLALLLTWREHAQAQGALAVLVVLAAACLAVLFVEPAEHVRVRVRQAGDSLESLAVVALLPLLLGEFGVYARLLDTFS</sequence>
<comment type="similarity">
    <text evidence="2">Belongs to the EccD/Snm4 family.</text>
</comment>
<evidence type="ECO:0000313" key="9">
    <source>
        <dbReference type="EMBL" id="MDT0413702.1"/>
    </source>
</evidence>
<feature type="transmembrane region" description="Helical" evidence="7">
    <location>
        <begin position="416"/>
        <end position="435"/>
    </location>
</feature>
<name>A0ABU2RAJ2_9ACTN</name>
<gene>
    <name evidence="9" type="primary">eccD</name>
    <name evidence="9" type="ORF">RM698_32325</name>
</gene>
<dbReference type="Proteomes" id="UP001183610">
    <property type="component" value="Unassembled WGS sequence"/>
</dbReference>
<evidence type="ECO:0000313" key="10">
    <source>
        <dbReference type="Proteomes" id="UP001183610"/>
    </source>
</evidence>
<protein>
    <submittedName>
        <fullName evidence="9">Type VII secretion integral membrane protein EccD</fullName>
    </submittedName>
</protein>
<evidence type="ECO:0000259" key="8">
    <source>
        <dbReference type="Pfam" id="PF19053"/>
    </source>
</evidence>
<dbReference type="InterPro" id="IPR006707">
    <property type="entry name" value="T7SS_EccD"/>
</dbReference>
<feature type="transmembrane region" description="Helical" evidence="7">
    <location>
        <begin position="222"/>
        <end position="244"/>
    </location>
</feature>
<evidence type="ECO:0000256" key="3">
    <source>
        <dbReference type="ARBA" id="ARBA00022475"/>
    </source>
</evidence>
<accession>A0ABU2RAJ2</accession>
<evidence type="ECO:0000256" key="2">
    <source>
        <dbReference type="ARBA" id="ARBA00006162"/>
    </source>
</evidence>
<dbReference type="EMBL" id="JAVRET010000175">
    <property type="protein sequence ID" value="MDT0413702.1"/>
    <property type="molecule type" value="Genomic_DNA"/>
</dbReference>
<evidence type="ECO:0000256" key="5">
    <source>
        <dbReference type="ARBA" id="ARBA00022989"/>
    </source>
</evidence>
<feature type="transmembrane region" description="Helical" evidence="7">
    <location>
        <begin position="324"/>
        <end position="341"/>
    </location>
</feature>
<organism evidence="9 10">
    <name type="scientific">Streptomyces evansiae</name>
    <dbReference type="NCBI Taxonomy" id="3075535"/>
    <lineage>
        <taxon>Bacteria</taxon>
        <taxon>Bacillati</taxon>
        <taxon>Actinomycetota</taxon>
        <taxon>Actinomycetes</taxon>
        <taxon>Kitasatosporales</taxon>
        <taxon>Streptomycetaceae</taxon>
        <taxon>Streptomyces</taxon>
    </lineage>
</organism>
<reference evidence="10" key="1">
    <citation type="submission" date="2023-07" db="EMBL/GenBank/DDBJ databases">
        <title>30 novel species of actinomycetes from the DSMZ collection.</title>
        <authorList>
            <person name="Nouioui I."/>
        </authorList>
    </citation>
    <scope>NUCLEOTIDE SEQUENCE [LARGE SCALE GENOMIC DNA]</scope>
    <source>
        <strain evidence="10">DSM 41979</strain>
    </source>
</reference>
<dbReference type="Pfam" id="PF08817">
    <property type="entry name" value="YukD"/>
    <property type="match status" value="1"/>
</dbReference>
<keyword evidence="10" id="KW-1185">Reference proteome</keyword>
<feature type="transmembrane region" description="Helical" evidence="7">
    <location>
        <begin position="140"/>
        <end position="161"/>
    </location>
</feature>
<feature type="transmembrane region" description="Helical" evidence="7">
    <location>
        <begin position="348"/>
        <end position="370"/>
    </location>
</feature>
<keyword evidence="6 7" id="KW-0472">Membrane</keyword>
<feature type="domain" description="EccD-like transmembrane" evidence="8">
    <location>
        <begin position="115"/>
        <end position="435"/>
    </location>
</feature>
<evidence type="ECO:0000256" key="1">
    <source>
        <dbReference type="ARBA" id="ARBA00004651"/>
    </source>
</evidence>
<keyword evidence="4 7" id="KW-0812">Transmembrane</keyword>
<feature type="transmembrane region" description="Helical" evidence="7">
    <location>
        <begin position="192"/>
        <end position="215"/>
    </location>
</feature>
<feature type="transmembrane region" description="Helical" evidence="7">
    <location>
        <begin position="168"/>
        <end position="186"/>
    </location>
</feature>
<comment type="subcellular location">
    <subcellularLocation>
        <location evidence="1">Cell membrane</location>
        <topology evidence="1">Multi-pass membrane protein</topology>
    </subcellularLocation>
</comment>
<evidence type="ECO:0000256" key="7">
    <source>
        <dbReference type="SAM" id="Phobius"/>
    </source>
</evidence>
<evidence type="ECO:0000256" key="6">
    <source>
        <dbReference type="ARBA" id="ARBA00023136"/>
    </source>
</evidence>
<dbReference type="NCBIfam" id="TIGR03920">
    <property type="entry name" value="T7SS_EccD"/>
    <property type="match status" value="1"/>
</dbReference>
<feature type="transmembrane region" description="Helical" evidence="7">
    <location>
        <begin position="250"/>
        <end position="276"/>
    </location>
</feature>
<feature type="transmembrane region" description="Helical" evidence="7">
    <location>
        <begin position="117"/>
        <end position="134"/>
    </location>
</feature>
<comment type="caution">
    <text evidence="9">The sequence shown here is derived from an EMBL/GenBank/DDBJ whole genome shotgun (WGS) entry which is preliminary data.</text>
</comment>
<dbReference type="Gene3D" id="3.10.20.90">
    <property type="entry name" value="Phosphatidylinositol 3-kinase Catalytic Subunit, Chain A, domain 1"/>
    <property type="match status" value="1"/>
</dbReference>
<feature type="transmembrane region" description="Helical" evidence="7">
    <location>
        <begin position="297"/>
        <end position="318"/>
    </location>
</feature>